<evidence type="ECO:0000256" key="1">
    <source>
        <dbReference type="ARBA" id="ARBA00022448"/>
    </source>
</evidence>
<comment type="subcellular location">
    <subcellularLocation>
        <location evidence="9">Cell membrane</location>
        <topology evidence="9">Multi-pass membrane protein</topology>
    </subcellularLocation>
</comment>
<gene>
    <name evidence="9 10" type="primary">kdpA</name>
    <name evidence="10" type="ORF">RBB75_09540</name>
</gene>
<organism evidence="10">
    <name type="scientific">Tunturiibacter empetritectus</name>
    <dbReference type="NCBI Taxonomy" id="3069691"/>
    <lineage>
        <taxon>Bacteria</taxon>
        <taxon>Pseudomonadati</taxon>
        <taxon>Acidobacteriota</taxon>
        <taxon>Terriglobia</taxon>
        <taxon>Terriglobales</taxon>
        <taxon>Acidobacteriaceae</taxon>
        <taxon>Tunturiibacter</taxon>
    </lineage>
</organism>
<reference evidence="10" key="2">
    <citation type="journal article" date="2024" name="Environ. Microbiol.">
        <title>Genome analysis and description of Tunturibacter gen. nov. expands the diversity of Terriglobia in tundra soils.</title>
        <authorList>
            <person name="Messyasz A."/>
            <person name="Mannisto M.K."/>
            <person name="Kerkhof L.J."/>
            <person name="Haggblom M.M."/>
        </authorList>
    </citation>
    <scope>NUCLEOTIDE SEQUENCE</scope>
    <source>
        <strain evidence="10">M8UP23</strain>
    </source>
</reference>
<keyword evidence="8 9" id="KW-0472">Membrane</keyword>
<feature type="transmembrane region" description="Helical" evidence="9">
    <location>
        <begin position="177"/>
        <end position="199"/>
    </location>
</feature>
<dbReference type="KEGG" id="temp:RBB75_09540"/>
<accession>A0AAU7ZIA8</accession>
<dbReference type="InterPro" id="IPR004623">
    <property type="entry name" value="KdpA"/>
</dbReference>
<dbReference type="PANTHER" id="PTHR30607:SF2">
    <property type="entry name" value="POTASSIUM-TRANSPORTING ATPASE POTASSIUM-BINDING SUBUNIT"/>
    <property type="match status" value="1"/>
</dbReference>
<evidence type="ECO:0000256" key="2">
    <source>
        <dbReference type="ARBA" id="ARBA00022475"/>
    </source>
</evidence>
<feature type="transmembrane region" description="Helical" evidence="9">
    <location>
        <begin position="66"/>
        <end position="84"/>
    </location>
</feature>
<keyword evidence="2 9" id="KW-1003">Cell membrane</keyword>
<dbReference type="GO" id="GO:0005886">
    <property type="term" value="C:plasma membrane"/>
    <property type="evidence" value="ECO:0007669"/>
    <property type="project" value="UniProtKB-SubCell"/>
</dbReference>
<dbReference type="PIRSF" id="PIRSF001294">
    <property type="entry name" value="K_ATPaseA"/>
    <property type="match status" value="1"/>
</dbReference>
<evidence type="ECO:0000256" key="4">
    <source>
        <dbReference type="ARBA" id="ARBA00022692"/>
    </source>
</evidence>
<dbReference type="GO" id="GO:0030955">
    <property type="term" value="F:potassium ion binding"/>
    <property type="evidence" value="ECO:0007669"/>
    <property type="project" value="UniProtKB-UniRule"/>
</dbReference>
<keyword evidence="7 9" id="KW-0406">Ion transport</keyword>
<evidence type="ECO:0000256" key="8">
    <source>
        <dbReference type="ARBA" id="ARBA00023136"/>
    </source>
</evidence>
<keyword evidence="5 9" id="KW-0630">Potassium</keyword>
<keyword evidence="4 9" id="KW-0812">Transmembrane</keyword>
<comment type="function">
    <text evidence="9">Part of the high-affinity ATP-driven potassium transport (or Kdp) system, which catalyzes the hydrolysis of ATP coupled with the electrogenic transport of potassium into the cytoplasm. This subunit binds the extracellular potassium ions and delivers the ions to the membrane domain of KdpB through an intramembrane tunnel.</text>
</comment>
<dbReference type="EMBL" id="CP132932">
    <property type="protein sequence ID" value="XCB28547.1"/>
    <property type="molecule type" value="Genomic_DNA"/>
</dbReference>
<keyword evidence="3 9" id="KW-0633">Potassium transport</keyword>
<evidence type="ECO:0000256" key="5">
    <source>
        <dbReference type="ARBA" id="ARBA00022958"/>
    </source>
</evidence>
<feature type="transmembrane region" description="Helical" evidence="9">
    <location>
        <begin position="303"/>
        <end position="322"/>
    </location>
</feature>
<dbReference type="AlphaFoldDB" id="A0AAU7ZIA8"/>
<dbReference type="NCBIfam" id="TIGR00680">
    <property type="entry name" value="kdpA"/>
    <property type="match status" value="1"/>
</dbReference>
<keyword evidence="1 9" id="KW-0813">Transport</keyword>
<feature type="transmembrane region" description="Helical" evidence="9">
    <location>
        <begin position="6"/>
        <end position="28"/>
    </location>
</feature>
<feature type="transmembrane region" description="Helical" evidence="9">
    <location>
        <begin position="443"/>
        <end position="464"/>
    </location>
</feature>
<reference evidence="10" key="1">
    <citation type="submission" date="2023-08" db="EMBL/GenBank/DDBJ databases">
        <authorList>
            <person name="Messyasz A."/>
            <person name="Mannisto M.K."/>
            <person name="Kerkhof L.J."/>
            <person name="Haggblom M."/>
        </authorList>
    </citation>
    <scope>NUCLEOTIDE SEQUENCE</scope>
    <source>
        <strain evidence="10">M8UP23</strain>
    </source>
</reference>
<evidence type="ECO:0000256" key="7">
    <source>
        <dbReference type="ARBA" id="ARBA00023065"/>
    </source>
</evidence>
<feature type="transmembrane region" description="Helical" evidence="9">
    <location>
        <begin position="397"/>
        <end position="422"/>
    </location>
</feature>
<evidence type="ECO:0000256" key="6">
    <source>
        <dbReference type="ARBA" id="ARBA00022989"/>
    </source>
</evidence>
<evidence type="ECO:0000256" key="3">
    <source>
        <dbReference type="ARBA" id="ARBA00022538"/>
    </source>
</evidence>
<dbReference type="HAMAP" id="MF_00275">
    <property type="entry name" value="KdpA"/>
    <property type="match status" value="1"/>
</dbReference>
<feature type="transmembrane region" description="Helical" evidence="9">
    <location>
        <begin position="510"/>
        <end position="534"/>
    </location>
</feature>
<protein>
    <recommendedName>
        <fullName evidence="9">Potassium-transporting ATPase potassium-binding subunit</fullName>
    </recommendedName>
    <alternativeName>
        <fullName evidence="9">ATP phosphohydrolase [potassium-transporting] A chain</fullName>
    </alternativeName>
    <alternativeName>
        <fullName evidence="9">Potassium-binding and translocating subunit A</fullName>
    </alternativeName>
    <alternativeName>
        <fullName evidence="9">Potassium-translocating ATPase A chain</fullName>
    </alternativeName>
</protein>
<keyword evidence="6 9" id="KW-1133">Transmembrane helix</keyword>
<comment type="subunit">
    <text evidence="9">The system is composed of three essential subunits: KdpA, KdpB and KdpC.</text>
</comment>
<dbReference type="RefSeq" id="WP_353070296.1">
    <property type="nucleotide sequence ID" value="NZ_CP132932.1"/>
</dbReference>
<name>A0AAU7ZIA8_9BACT</name>
<sequence length="591" mass="63928">MTANGWFQVFFFFSLVLVCAKPLGVYMARVFEREHTWADVIFRPLERLVYRLTGIDETREMAWTEYAVVMLLFSLVSMLATYAIERLQQWLPLNSQHLAAVAPDLALNTAASFTTNTNWQSYVPETTMSYLTQMLTLAYHNFFSAAVGMALAVALIRGISRRESKTLGNFWVDATRASLWVLLPGCLIYALLLVSQGVVQNFRPYDQAKLVQAQTTTVTGSDGKTTTQTVTTQSIAQGPVASQEAIKMLGTNGGGFFNTNSAHPFENPTPFSNLMQMFSIFLIPAGLTVTLGRMTRAPKHGWAVFAAMAALFFVGVFVAYYAEAQTNPLLHSVDQHVSTLQAGGNMEGKEVRFGIANSALFATVTTDASCGAVNAMHDSFMPLGGLVPMVNIMLGEVIFGGVGAGLYGMLIFVVLAVFIAGLMVGRTPEYLGKKIESYDVKMAMLYVLIFPLSILGFSAMSLMMPQLGLSSITNPGPHGLSQILYAYTSATGNNGSGFAGISANTHWYNLSLAAAMLIGRFLMIVPMLAIAGSLAKKKLVPPSPGTFPVHTPLFTVLLVGVVLIVGALTFFPAISLGPILEHLMMHAGKSF</sequence>
<dbReference type="PANTHER" id="PTHR30607">
    <property type="entry name" value="POTASSIUM-TRANSPORTING ATPASE A CHAIN"/>
    <property type="match status" value="1"/>
</dbReference>
<feature type="transmembrane region" description="Helical" evidence="9">
    <location>
        <begin position="274"/>
        <end position="291"/>
    </location>
</feature>
<dbReference type="Pfam" id="PF03814">
    <property type="entry name" value="KdpA"/>
    <property type="match status" value="1"/>
</dbReference>
<evidence type="ECO:0000256" key="9">
    <source>
        <dbReference type="HAMAP-Rule" id="MF_00275"/>
    </source>
</evidence>
<dbReference type="GO" id="GO:0008556">
    <property type="term" value="F:P-type potassium transmembrane transporter activity"/>
    <property type="evidence" value="ECO:0007669"/>
    <property type="project" value="InterPro"/>
</dbReference>
<comment type="similarity">
    <text evidence="9">Belongs to the KdpA family.</text>
</comment>
<proteinExistence type="inferred from homology"/>
<evidence type="ECO:0000313" key="10">
    <source>
        <dbReference type="EMBL" id="XCB28547.1"/>
    </source>
</evidence>
<feature type="transmembrane region" description="Helical" evidence="9">
    <location>
        <begin position="554"/>
        <end position="580"/>
    </location>
</feature>
<feature type="transmembrane region" description="Helical" evidence="9">
    <location>
        <begin position="137"/>
        <end position="156"/>
    </location>
</feature>